<evidence type="ECO:0000313" key="2">
    <source>
        <dbReference type="Proteomes" id="UP001153954"/>
    </source>
</evidence>
<organism evidence="1 2">
    <name type="scientific">Euphydryas editha</name>
    <name type="common">Edith's checkerspot</name>
    <dbReference type="NCBI Taxonomy" id="104508"/>
    <lineage>
        <taxon>Eukaryota</taxon>
        <taxon>Metazoa</taxon>
        <taxon>Ecdysozoa</taxon>
        <taxon>Arthropoda</taxon>
        <taxon>Hexapoda</taxon>
        <taxon>Insecta</taxon>
        <taxon>Pterygota</taxon>
        <taxon>Neoptera</taxon>
        <taxon>Endopterygota</taxon>
        <taxon>Lepidoptera</taxon>
        <taxon>Glossata</taxon>
        <taxon>Ditrysia</taxon>
        <taxon>Papilionoidea</taxon>
        <taxon>Nymphalidae</taxon>
        <taxon>Nymphalinae</taxon>
        <taxon>Euphydryas</taxon>
    </lineage>
</organism>
<dbReference type="Proteomes" id="UP001153954">
    <property type="component" value="Unassembled WGS sequence"/>
</dbReference>
<keyword evidence="2" id="KW-1185">Reference proteome</keyword>
<dbReference type="AlphaFoldDB" id="A0AAU9UIB5"/>
<evidence type="ECO:0008006" key="3">
    <source>
        <dbReference type="Google" id="ProtNLM"/>
    </source>
</evidence>
<gene>
    <name evidence="1" type="ORF">EEDITHA_LOCUS12996</name>
</gene>
<proteinExistence type="predicted"/>
<name>A0AAU9UIB5_EUPED</name>
<evidence type="ECO:0000313" key="1">
    <source>
        <dbReference type="EMBL" id="CAH2097817.1"/>
    </source>
</evidence>
<comment type="caution">
    <text evidence="1">The sequence shown here is derived from an EMBL/GenBank/DDBJ whole genome shotgun (WGS) entry which is preliminary data.</text>
</comment>
<protein>
    <recommendedName>
        <fullName evidence="3">Pre-C2HC domain-containing protein</fullName>
    </recommendedName>
</protein>
<accession>A0AAU9UIB5</accession>
<dbReference type="EMBL" id="CAKOGL010000018">
    <property type="protein sequence ID" value="CAH2097817.1"/>
    <property type="molecule type" value="Genomic_DNA"/>
</dbReference>
<sequence length="184" mass="21182">MDIAKAKLLSEYFPNNHRFVANLCHAKLLLLIYTVPVSNSFSELPITDNAQGNYQPKEKKPSKPPPIILYGVEDVNKLTEFLETTVEISTFNYKIINKNQIRIITKDVNIYKNLISRIREKGLIGHTFNIKEERSYRLVIKNLHHTTPHNDIIDAFRETGNTVVGEIINARFGPEKKTYLDLLC</sequence>
<reference evidence="1" key="1">
    <citation type="submission" date="2022-03" db="EMBL/GenBank/DDBJ databases">
        <authorList>
            <person name="Tunstrom K."/>
        </authorList>
    </citation>
    <scope>NUCLEOTIDE SEQUENCE</scope>
</reference>